<keyword evidence="10" id="KW-1185">Reference proteome</keyword>
<dbReference type="InterPro" id="IPR003738">
    <property type="entry name" value="SRAP"/>
</dbReference>
<evidence type="ECO:0000256" key="8">
    <source>
        <dbReference type="RuleBase" id="RU364100"/>
    </source>
</evidence>
<evidence type="ECO:0000256" key="3">
    <source>
        <dbReference type="ARBA" id="ARBA00022763"/>
    </source>
</evidence>
<keyword evidence="4 8" id="KW-0378">Hydrolase</keyword>
<evidence type="ECO:0000313" key="10">
    <source>
        <dbReference type="Proteomes" id="UP001596189"/>
    </source>
</evidence>
<dbReference type="SUPFAM" id="SSF143081">
    <property type="entry name" value="BB1717-like"/>
    <property type="match status" value="1"/>
</dbReference>
<organism evidence="9 10">
    <name type="scientific">Angustibacter luteus</name>
    <dbReference type="NCBI Taxonomy" id="658456"/>
    <lineage>
        <taxon>Bacteria</taxon>
        <taxon>Bacillati</taxon>
        <taxon>Actinomycetota</taxon>
        <taxon>Actinomycetes</taxon>
        <taxon>Kineosporiales</taxon>
        <taxon>Kineosporiaceae</taxon>
    </lineage>
</organism>
<dbReference type="EMBL" id="JBHSRD010000004">
    <property type="protein sequence ID" value="MFC6008461.1"/>
    <property type="molecule type" value="Genomic_DNA"/>
</dbReference>
<dbReference type="PANTHER" id="PTHR13604:SF0">
    <property type="entry name" value="ABASIC SITE PROCESSING PROTEIN HMCES"/>
    <property type="match status" value="1"/>
</dbReference>
<evidence type="ECO:0000256" key="5">
    <source>
        <dbReference type="ARBA" id="ARBA00023124"/>
    </source>
</evidence>
<dbReference type="Proteomes" id="UP001596189">
    <property type="component" value="Unassembled WGS sequence"/>
</dbReference>
<keyword evidence="3" id="KW-0227">DNA damage</keyword>
<dbReference type="InterPro" id="IPR036590">
    <property type="entry name" value="SRAP-like"/>
</dbReference>
<dbReference type="EC" id="3.4.-.-" evidence="8"/>
<keyword evidence="2 8" id="KW-0645">Protease</keyword>
<evidence type="ECO:0000256" key="7">
    <source>
        <dbReference type="ARBA" id="ARBA00023239"/>
    </source>
</evidence>
<sequence>MCGRYAASANPDDLVEELEIESDETGGAVLPDYNVAPTHQVPVVLERPPRSDRSAPPVRQLRLLTWGLVPSWAKDPKIGSRMINARVESLFDKPGFKRAAAARRCLVPADGWYEWQTSPTALDVKGKPRKQPFFTHLAGGDRLVFGGLYEFWRNDAVPDDDPDAWLTTFTIVTGPAEPGLDRLHDRMPFVVPRERWDAWLDPARTDPDDVRPLLDPPPPGRFEAYPVSRRVGDVRNEGPTLLEPARREELVGVVDPMTGEVLG</sequence>
<evidence type="ECO:0000256" key="2">
    <source>
        <dbReference type="ARBA" id="ARBA00022670"/>
    </source>
</evidence>
<comment type="caution">
    <text evidence="9">The sequence shown here is derived from an EMBL/GenBank/DDBJ whole genome shotgun (WGS) entry which is preliminary data.</text>
</comment>
<keyword evidence="7" id="KW-0456">Lyase</keyword>
<protein>
    <recommendedName>
        <fullName evidence="8">Abasic site processing protein</fullName>
        <ecNumber evidence="8">3.4.-.-</ecNumber>
    </recommendedName>
</protein>
<keyword evidence="6" id="KW-0238">DNA-binding</keyword>
<dbReference type="Pfam" id="PF02586">
    <property type="entry name" value="SRAP"/>
    <property type="match status" value="1"/>
</dbReference>
<dbReference type="RefSeq" id="WP_345714841.1">
    <property type="nucleotide sequence ID" value="NZ_BAABFP010000002.1"/>
</dbReference>
<gene>
    <name evidence="9" type="ORF">ACFQDO_15085</name>
</gene>
<dbReference type="Gene3D" id="3.90.1680.10">
    <property type="entry name" value="SOS response associated peptidase-like"/>
    <property type="match status" value="1"/>
</dbReference>
<keyword evidence="5" id="KW-0190">Covalent protein-DNA linkage</keyword>
<evidence type="ECO:0000256" key="4">
    <source>
        <dbReference type="ARBA" id="ARBA00022801"/>
    </source>
</evidence>
<comment type="similarity">
    <text evidence="1 8">Belongs to the SOS response-associated peptidase family.</text>
</comment>
<evidence type="ECO:0000313" key="9">
    <source>
        <dbReference type="EMBL" id="MFC6008461.1"/>
    </source>
</evidence>
<accession>A0ABW1JHU8</accession>
<name>A0ABW1JHU8_9ACTN</name>
<reference evidence="10" key="1">
    <citation type="journal article" date="2019" name="Int. J. Syst. Evol. Microbiol.">
        <title>The Global Catalogue of Microorganisms (GCM) 10K type strain sequencing project: providing services to taxonomists for standard genome sequencing and annotation.</title>
        <authorList>
            <consortium name="The Broad Institute Genomics Platform"/>
            <consortium name="The Broad Institute Genome Sequencing Center for Infectious Disease"/>
            <person name="Wu L."/>
            <person name="Ma J."/>
        </authorList>
    </citation>
    <scope>NUCLEOTIDE SEQUENCE [LARGE SCALE GENOMIC DNA]</scope>
    <source>
        <strain evidence="10">KACC 14249</strain>
    </source>
</reference>
<proteinExistence type="inferred from homology"/>
<dbReference type="PANTHER" id="PTHR13604">
    <property type="entry name" value="DC12-RELATED"/>
    <property type="match status" value="1"/>
</dbReference>
<evidence type="ECO:0000256" key="1">
    <source>
        <dbReference type="ARBA" id="ARBA00008136"/>
    </source>
</evidence>
<evidence type="ECO:0000256" key="6">
    <source>
        <dbReference type="ARBA" id="ARBA00023125"/>
    </source>
</evidence>